<dbReference type="InterPro" id="IPR044635">
    <property type="entry name" value="UBP14-like"/>
</dbReference>
<keyword evidence="10" id="KW-1185">Reference proteome</keyword>
<feature type="region of interest" description="Disordered" evidence="7">
    <location>
        <begin position="1043"/>
        <end position="1072"/>
    </location>
</feature>
<dbReference type="Proteomes" id="UP001430848">
    <property type="component" value="Unassembled WGS sequence"/>
</dbReference>
<evidence type="ECO:0000256" key="6">
    <source>
        <dbReference type="ARBA" id="ARBA00022807"/>
    </source>
</evidence>
<dbReference type="PROSITE" id="PS00973">
    <property type="entry name" value="USP_2"/>
    <property type="match status" value="1"/>
</dbReference>
<name>A0ABR1NNV1_DIAER</name>
<dbReference type="InterPro" id="IPR018200">
    <property type="entry name" value="USP_CS"/>
</dbReference>
<gene>
    <name evidence="9" type="primary">UBP2</name>
    <name evidence="9" type="ORF">SLS63_013344</name>
</gene>
<dbReference type="GO" id="GO:0006508">
    <property type="term" value="P:proteolysis"/>
    <property type="evidence" value="ECO:0007669"/>
    <property type="project" value="UniProtKB-KW"/>
</dbReference>
<dbReference type="Gene3D" id="3.90.70.10">
    <property type="entry name" value="Cysteine proteinases"/>
    <property type="match status" value="2"/>
</dbReference>
<feature type="compositionally biased region" description="Basic and acidic residues" evidence="7">
    <location>
        <begin position="1060"/>
        <end position="1069"/>
    </location>
</feature>
<feature type="domain" description="USP" evidence="8">
    <location>
        <begin position="595"/>
        <end position="1239"/>
    </location>
</feature>
<dbReference type="Pfam" id="PF13446">
    <property type="entry name" value="RPT"/>
    <property type="match status" value="1"/>
</dbReference>
<evidence type="ECO:0000256" key="4">
    <source>
        <dbReference type="ARBA" id="ARBA00022786"/>
    </source>
</evidence>
<evidence type="ECO:0000256" key="3">
    <source>
        <dbReference type="ARBA" id="ARBA00022670"/>
    </source>
</evidence>
<dbReference type="PANTHER" id="PTHR43982:SF6">
    <property type="entry name" value="UBIQUITIN CARBOXYL-TERMINAL HYDROLASE 2-RELATED"/>
    <property type="match status" value="1"/>
</dbReference>
<dbReference type="Pfam" id="PF00443">
    <property type="entry name" value="UCH"/>
    <property type="match status" value="1"/>
</dbReference>
<feature type="region of interest" description="Disordered" evidence="7">
    <location>
        <begin position="799"/>
        <end position="846"/>
    </location>
</feature>
<organism evidence="9 10">
    <name type="scientific">Diaporthe eres</name>
    <name type="common">Phomopsis oblonga</name>
    <dbReference type="NCBI Taxonomy" id="83184"/>
    <lineage>
        <taxon>Eukaryota</taxon>
        <taxon>Fungi</taxon>
        <taxon>Dikarya</taxon>
        <taxon>Ascomycota</taxon>
        <taxon>Pezizomycotina</taxon>
        <taxon>Sordariomycetes</taxon>
        <taxon>Sordariomycetidae</taxon>
        <taxon>Diaporthales</taxon>
        <taxon>Diaporthaceae</taxon>
        <taxon>Diaporthe</taxon>
        <taxon>Diaporthe eres species complex</taxon>
    </lineage>
</organism>
<dbReference type="InterPro" id="IPR001394">
    <property type="entry name" value="Peptidase_C19_UCH"/>
</dbReference>
<dbReference type="PANTHER" id="PTHR43982">
    <property type="entry name" value="UBIQUITIN CARBOXYL-TERMINAL HYDROLASE"/>
    <property type="match status" value="1"/>
</dbReference>
<dbReference type="InterPro" id="IPR028889">
    <property type="entry name" value="USP"/>
</dbReference>
<comment type="catalytic activity">
    <reaction evidence="1">
        <text>Thiol-dependent hydrolysis of ester, thioester, amide, peptide and isopeptide bonds formed by the C-terminal Gly of ubiquitin (a 76-residue protein attached to proteins as an intracellular targeting signal).</text>
        <dbReference type="EC" id="3.4.19.12"/>
    </reaction>
</comment>
<feature type="compositionally biased region" description="Polar residues" evidence="7">
    <location>
        <begin position="833"/>
        <end position="846"/>
    </location>
</feature>
<accession>A0ABR1NNV1</accession>
<feature type="region of interest" description="Disordered" evidence="7">
    <location>
        <begin position="1"/>
        <end position="34"/>
    </location>
</feature>
<feature type="compositionally biased region" description="Basic and acidic residues" evidence="7">
    <location>
        <begin position="816"/>
        <end position="827"/>
    </location>
</feature>
<dbReference type="InterPro" id="IPR038765">
    <property type="entry name" value="Papain-like_cys_pep_sf"/>
</dbReference>
<reference evidence="9 10" key="1">
    <citation type="submission" date="2024-02" db="EMBL/GenBank/DDBJ databases">
        <title>De novo assembly and annotation of 12 fungi associated with fruit tree decline syndrome in Ontario, Canada.</title>
        <authorList>
            <person name="Sulman M."/>
            <person name="Ellouze W."/>
            <person name="Ilyukhin E."/>
        </authorList>
    </citation>
    <scope>NUCLEOTIDE SEQUENCE [LARGE SCALE GENOMIC DNA]</scope>
    <source>
        <strain evidence="9 10">M169</strain>
    </source>
</reference>
<dbReference type="GO" id="GO:0008233">
    <property type="term" value="F:peptidase activity"/>
    <property type="evidence" value="ECO:0007669"/>
    <property type="project" value="UniProtKB-KW"/>
</dbReference>
<sequence>MGEYNYGHHQTRSQGLPAYSDIDTASAGEPRQRELGRSGRLASKWIADLVNGFLGDAGIPQCAHRASAHPARHDLYRVLSQSSDSPAAWKAQEHDEVLAVCMCRACKKTFTIVLKCQTGRRCDKNVQRMHHLVATTVSDGGSLYSKHYPVIREADFICSAFGCDLTVRVEVCDRRLPEEWEASLVDRETVSARLKELLESDDRDRYEDFKSPDKRAKLFPAHYLWQYLSDVLKSGPDTAEKKVSYRNKFFTLCFWDRFQDIFDFLEFETVDGDGDQSLVLPHLDDTPSTFTDPMSRRGWFEISRIHLYFLVVDNLPKSLVAPIEMPVNPQIDTIKVLEDLLDAKYAKSKQSFGDYSPDDFDRLGVNNDIHENMLWYACACQGQTDPANRELYYEALRRVSQNREGVSPELRKWLEGEELALVIVRSAREAGADPLHKAYRALDSEQSASNENLLRQFDNKLKSASQHERKTLRNNLLLIGKNKKDPDIVHYACRFEPEEGMAFLGIPEEAVQDVIPSYVQTNVNEDKSIDRILAAGALRSLTKKYNNHAELEVLAIELEKEAGEPWMADDNSITVALGSPSQTGAKPPLDVSLPVGLVNIRNTCYLNSILQYFNTVLPVRSVVLNWEEFKLEPTEENLKTRRLGGSGSALDKAEAFLAAKFIEEMRSLFLDLQSSNESAIRPQQRLALAALKTADQLVRGKPAEASTTAIGPQPKSDPSNVDLPPPPPLPARPSPKPPSQSTQPTVTVNAVSEHADTASNVSSSTLVDQRDEDADQTYVTISQNSTEDKDIPQVVPAKQRVALEDEDKEQATGPRDGGRGRSMDREQGLSGVTDATMSGTDENLTTSVTEAKVEQALTVEEKITGALNDVSVTGTEQQDVEEVMGNILEHLHAAIKPTGTDEHTGKQTDIITETFYWSSVKKIRTVDLKNTGKPQSDFRSVPDLSRWMTAFPAKEGKIDLYKALDSNFDQEFQEDGHETYSSITRASPILHVYIQRSQNVDGKLSRNNNVVEIPEKLYLDRYMDGDTDSVLFKKRQRSWQLKRRLDALDRPSQPEPVQSKSRDEKDKPNEAGYEIVDASDAVVDAYEKEMMTVEDEDYVSILTPDLQHMFVNQGKLPNPSQSQNEDVAMDGATLGPLVDLSSNARRHLHEFNEDSKERDRRELSALFTDMTNVSYRLHAVICHGGGLGSGHYWVWIFDFDKNVWRSYNDERVEVHADKDKVLNDLNSGASPYYVAYVREDQVDRLVKIPERDLVTPSEQLPTAADEVIQSVDVDMPDAAEVSHVEHRE</sequence>
<evidence type="ECO:0000256" key="7">
    <source>
        <dbReference type="SAM" id="MobiDB-lite"/>
    </source>
</evidence>
<proteinExistence type="predicted"/>
<feature type="region of interest" description="Disordered" evidence="7">
    <location>
        <begin position="700"/>
        <end position="746"/>
    </location>
</feature>
<dbReference type="EMBL" id="JAKNSF020000175">
    <property type="protein sequence ID" value="KAK7709145.1"/>
    <property type="molecule type" value="Genomic_DNA"/>
</dbReference>
<keyword evidence="4" id="KW-0833">Ubl conjugation pathway</keyword>
<comment type="caution">
    <text evidence="9">The sequence shown here is derived from an EMBL/GenBank/DDBJ whole genome shotgun (WGS) entry which is preliminary data.</text>
</comment>
<evidence type="ECO:0000313" key="10">
    <source>
        <dbReference type="Proteomes" id="UP001430848"/>
    </source>
</evidence>
<keyword evidence="3 9" id="KW-0645">Protease</keyword>
<dbReference type="PROSITE" id="PS50235">
    <property type="entry name" value="USP_3"/>
    <property type="match status" value="1"/>
</dbReference>
<dbReference type="EC" id="3.4.19.12" evidence="2"/>
<keyword evidence="5" id="KW-0378">Hydrolase</keyword>
<keyword evidence="6" id="KW-0788">Thiol protease</keyword>
<dbReference type="InterPro" id="IPR025305">
    <property type="entry name" value="UCH_repeat_domain"/>
</dbReference>
<protein>
    <recommendedName>
        <fullName evidence="2">ubiquitinyl hydrolase 1</fullName>
        <ecNumber evidence="2">3.4.19.12</ecNumber>
    </recommendedName>
</protein>
<evidence type="ECO:0000259" key="8">
    <source>
        <dbReference type="PROSITE" id="PS50235"/>
    </source>
</evidence>
<dbReference type="SUPFAM" id="SSF54001">
    <property type="entry name" value="Cysteine proteinases"/>
    <property type="match status" value="1"/>
</dbReference>
<evidence type="ECO:0000256" key="1">
    <source>
        <dbReference type="ARBA" id="ARBA00000707"/>
    </source>
</evidence>
<evidence type="ECO:0000256" key="5">
    <source>
        <dbReference type="ARBA" id="ARBA00022801"/>
    </source>
</evidence>
<evidence type="ECO:0000313" key="9">
    <source>
        <dbReference type="EMBL" id="KAK7709145.1"/>
    </source>
</evidence>
<evidence type="ECO:0000256" key="2">
    <source>
        <dbReference type="ARBA" id="ARBA00012759"/>
    </source>
</evidence>
<feature type="compositionally biased region" description="Pro residues" evidence="7">
    <location>
        <begin position="723"/>
        <end position="738"/>
    </location>
</feature>